<gene>
    <name evidence="1" type="ORF">G7Z17_g4035</name>
</gene>
<evidence type="ECO:0000313" key="1">
    <source>
        <dbReference type="EMBL" id="KAF7552835.1"/>
    </source>
</evidence>
<reference evidence="1" key="1">
    <citation type="submission" date="2020-03" db="EMBL/GenBank/DDBJ databases">
        <title>Draft Genome Sequence of Cylindrodendrum hubeiense.</title>
        <authorList>
            <person name="Buettner E."/>
            <person name="Kellner H."/>
        </authorList>
    </citation>
    <scope>NUCLEOTIDE SEQUENCE</scope>
    <source>
        <strain evidence="1">IHI 201604</strain>
    </source>
</reference>
<dbReference type="EMBL" id="JAANBB010000054">
    <property type="protein sequence ID" value="KAF7552835.1"/>
    <property type="molecule type" value="Genomic_DNA"/>
</dbReference>
<comment type="caution">
    <text evidence="1">The sequence shown here is derived from an EMBL/GenBank/DDBJ whole genome shotgun (WGS) entry which is preliminary data.</text>
</comment>
<dbReference type="Proteomes" id="UP000722485">
    <property type="component" value="Unassembled WGS sequence"/>
</dbReference>
<keyword evidence="2" id="KW-1185">Reference proteome</keyword>
<dbReference type="AlphaFoldDB" id="A0A9P5LA90"/>
<dbReference type="OrthoDB" id="4817077at2759"/>
<sequence length="258" mass="29520">MGQPQIPSTLGIFRLKGADEKNYFKFGFLRFDKKKYVFAVAERYPQRLEEALIIIYFPIGPSTPNAHVFFRIGDGFEFRKYANIKGTGDPSYHIDFQHFPVDEPSVSIENLTAMIYGNGSVGGVTGQEQRIGLNFERSWTKAQWFSAWEETETQNIRYKVHMGVATDLTNNKRVIDAHAFGNKPPKAKYVIEIMKDKSKGNDYSYALLPEHALPVIAKTTVHLLLTWRYWIGDLNELGLQKKSEEQKEMELKAKGKSS</sequence>
<organism evidence="1 2">
    <name type="scientific">Cylindrodendrum hubeiense</name>
    <dbReference type="NCBI Taxonomy" id="595255"/>
    <lineage>
        <taxon>Eukaryota</taxon>
        <taxon>Fungi</taxon>
        <taxon>Dikarya</taxon>
        <taxon>Ascomycota</taxon>
        <taxon>Pezizomycotina</taxon>
        <taxon>Sordariomycetes</taxon>
        <taxon>Hypocreomycetidae</taxon>
        <taxon>Hypocreales</taxon>
        <taxon>Nectriaceae</taxon>
        <taxon>Cylindrodendrum</taxon>
    </lineage>
</organism>
<protein>
    <submittedName>
        <fullName evidence="1">Uncharacterized protein</fullName>
    </submittedName>
</protein>
<accession>A0A9P5LA90</accession>
<evidence type="ECO:0000313" key="2">
    <source>
        <dbReference type="Proteomes" id="UP000722485"/>
    </source>
</evidence>
<name>A0A9P5LA90_9HYPO</name>
<proteinExistence type="predicted"/>